<name>A0A0C2P020_9VIBR</name>
<dbReference type="InterPro" id="IPR013559">
    <property type="entry name" value="YheO"/>
</dbReference>
<dbReference type="STRING" id="1461322.OJ16_04540"/>
<organism evidence="3 4">
    <name type="scientific">Vibrio renipiscarius</name>
    <dbReference type="NCBI Taxonomy" id="1461322"/>
    <lineage>
        <taxon>Bacteria</taxon>
        <taxon>Pseudomonadati</taxon>
        <taxon>Pseudomonadota</taxon>
        <taxon>Gammaproteobacteria</taxon>
        <taxon>Vibrionales</taxon>
        <taxon>Vibrionaceae</taxon>
        <taxon>Vibrio</taxon>
    </lineage>
</organism>
<dbReference type="Proteomes" id="UP000031672">
    <property type="component" value="Unassembled WGS sequence"/>
</dbReference>
<sequence length="216" mass="24384">MQDKEYQFTDQDRSQLERYVPLMECIGAMFGESCEVVLHSFEDLNSSVTHIVNSHVTGRQIGAPVTNVALEKISRFTESDETWDVYHTGEGDISSRKSASVLLTNDANQPIGMLCINYSLDIPLHAFMNAMLNTKSGHRQENFTNDVNSLVLSHLNPIKATVHSNNNIPSKNKVFEIVKRLYEEGMFDLPITIKLVSQELSISPATIYKHLRVIKE</sequence>
<evidence type="ECO:0000313" key="3">
    <source>
        <dbReference type="EMBL" id="KII80581.1"/>
    </source>
</evidence>
<feature type="domain" description="YheO-like" evidence="1">
    <location>
        <begin position="16"/>
        <end position="122"/>
    </location>
</feature>
<dbReference type="GO" id="GO:0003677">
    <property type="term" value="F:DNA binding"/>
    <property type="evidence" value="ECO:0007669"/>
    <property type="project" value="UniProtKB-KW"/>
</dbReference>
<evidence type="ECO:0000259" key="1">
    <source>
        <dbReference type="Pfam" id="PF08348"/>
    </source>
</evidence>
<dbReference type="AlphaFoldDB" id="A0A0C2P020"/>
<protein>
    <submittedName>
        <fullName evidence="3">DNA-binding protein</fullName>
    </submittedName>
</protein>
<dbReference type="InterPro" id="IPR039445">
    <property type="entry name" value="DauR-like_HTH"/>
</dbReference>
<dbReference type="PANTHER" id="PTHR35568:SF1">
    <property type="entry name" value="TRANSCRIPTIONAL REGULATOR DAUR"/>
    <property type="match status" value="1"/>
</dbReference>
<reference evidence="3 4" key="1">
    <citation type="submission" date="2014-11" db="EMBL/GenBank/DDBJ databases">
        <title>Draft Genome Sequence of Vibrio piscirenalis strains CECT 8603T and CECT 8604, two marine Gammaproteobacterium isolated from cultured gilthead sea bream (Sparus aurata).</title>
        <authorList>
            <person name="Arahal D.R."/>
            <person name="Rodrigo-Torres L."/>
            <person name="Lucena T."/>
            <person name="Pujalte M.J."/>
        </authorList>
    </citation>
    <scope>NUCLEOTIDE SEQUENCE [LARGE SCALE GENOMIC DNA]</scope>
    <source>
        <strain evidence="3 4">DCR 1-4-2</strain>
    </source>
</reference>
<feature type="domain" description="Transcriptional regulator DauR-like HTH" evidence="2">
    <location>
        <begin position="155"/>
        <end position="212"/>
    </location>
</feature>
<gene>
    <name evidence="3" type="ORF">OJ16_04540</name>
</gene>
<dbReference type="OrthoDB" id="9796595at2"/>
<accession>A0A0C2NM84</accession>
<dbReference type="RefSeq" id="WP_040987860.1">
    <property type="nucleotide sequence ID" value="NZ_JBFRUC010000030.1"/>
</dbReference>
<dbReference type="Pfam" id="PF08348">
    <property type="entry name" value="PAS_6"/>
    <property type="match status" value="1"/>
</dbReference>
<dbReference type="EMBL" id="JTKH01000006">
    <property type="protein sequence ID" value="KII80581.1"/>
    <property type="molecule type" value="Genomic_DNA"/>
</dbReference>
<dbReference type="PANTHER" id="PTHR35568">
    <property type="entry name" value="TRANSCRIPTIONAL REGULATOR DAUR"/>
    <property type="match status" value="1"/>
</dbReference>
<accession>A0A0C2P020</accession>
<keyword evidence="3" id="KW-0238">DNA-binding</keyword>
<evidence type="ECO:0000313" key="4">
    <source>
        <dbReference type="Proteomes" id="UP000031672"/>
    </source>
</evidence>
<evidence type="ECO:0000259" key="2">
    <source>
        <dbReference type="Pfam" id="PF13309"/>
    </source>
</evidence>
<dbReference type="InterPro" id="IPR039446">
    <property type="entry name" value="DauR-like"/>
</dbReference>
<proteinExistence type="predicted"/>
<comment type="caution">
    <text evidence="3">The sequence shown here is derived from an EMBL/GenBank/DDBJ whole genome shotgun (WGS) entry which is preliminary data.</text>
</comment>
<keyword evidence="4" id="KW-1185">Reference proteome</keyword>
<dbReference type="Pfam" id="PF13309">
    <property type="entry name" value="HTH_22"/>
    <property type="match status" value="1"/>
</dbReference>